<dbReference type="RefSeq" id="WP_074299003.1">
    <property type="nucleotide sequence ID" value="NZ_FSRU01000002.1"/>
</dbReference>
<dbReference type="NCBIfam" id="TIGR03347">
    <property type="entry name" value="VI_chp_1"/>
    <property type="match status" value="1"/>
</dbReference>
<sequence length="372" mass="39685">MAATPGQPARSVAQRLFDEPYAFEFAQAVRLLELLRPGSVPLGTGLDPRAEALALAGALAPVFAPSALGALRRAAPRALSAEAEAEVAPLNGADGAAPQPELQVNIFGLGGPDGPLPDAYQEWLQDRLRQKDTSAVAFLNLFQHRLLALLYRAQRKYRVADPFLAPAHSPAQTILRGLTGLPLARRDSAPPVGGLDVSATLARAGLMANRRRSLAGFDVIAQHHFGVPVRTSPFAGGWRTLADESQSRIGRRGRNHYLGQGAVVGSRIWDEHRGIRIAIGPLPLDGYESFLPGGRCHADLHALASAYFGADLYHHLDLHLAAGQQPKAQLSRQAPLRLGWTAWVGASDTPPARTAHMRLGPLRPGERSGSAG</sequence>
<organism evidence="2 3">
    <name type="scientific">Paraburkholderia phenazinium</name>
    <dbReference type="NCBI Taxonomy" id="60549"/>
    <lineage>
        <taxon>Bacteria</taxon>
        <taxon>Pseudomonadati</taxon>
        <taxon>Pseudomonadota</taxon>
        <taxon>Betaproteobacteria</taxon>
        <taxon>Burkholderiales</taxon>
        <taxon>Burkholderiaceae</taxon>
        <taxon>Paraburkholderia</taxon>
    </lineage>
</organism>
<dbReference type="InterPro" id="IPR010732">
    <property type="entry name" value="T6SS_TssG-like"/>
</dbReference>
<dbReference type="AlphaFoldDB" id="A0A1N6KQS5"/>
<reference evidence="2 3" key="1">
    <citation type="submission" date="2016-11" db="EMBL/GenBank/DDBJ databases">
        <authorList>
            <person name="Jaros S."/>
            <person name="Januszkiewicz K."/>
            <person name="Wedrychowicz H."/>
        </authorList>
    </citation>
    <scope>NUCLEOTIDE SEQUENCE [LARGE SCALE GENOMIC DNA]</scope>
    <source>
        <strain evidence="2 3">GAS95</strain>
    </source>
</reference>
<name>A0A1N6KQS5_9BURK</name>
<dbReference type="PANTHER" id="PTHR35564:SF4">
    <property type="entry name" value="CYTOPLASMIC PROTEIN"/>
    <property type="match status" value="1"/>
</dbReference>
<dbReference type="Pfam" id="PF06996">
    <property type="entry name" value="T6SS_TssG"/>
    <property type="match status" value="1"/>
</dbReference>
<dbReference type="EMBL" id="FSRU01000002">
    <property type="protein sequence ID" value="SIO58898.1"/>
    <property type="molecule type" value="Genomic_DNA"/>
</dbReference>
<dbReference type="PANTHER" id="PTHR35564">
    <property type="match status" value="1"/>
</dbReference>
<evidence type="ECO:0000313" key="3">
    <source>
        <dbReference type="Proteomes" id="UP000185151"/>
    </source>
</evidence>
<dbReference type="OrthoDB" id="1523296at2"/>
<gene>
    <name evidence="2" type="ORF">SAMN05444165_4319</name>
</gene>
<protein>
    <submittedName>
        <fullName evidence="2">Type VI secretion system protein ImpH</fullName>
    </submittedName>
</protein>
<feature type="region of interest" description="Disordered" evidence="1">
    <location>
        <begin position="351"/>
        <end position="372"/>
    </location>
</feature>
<evidence type="ECO:0000256" key="1">
    <source>
        <dbReference type="SAM" id="MobiDB-lite"/>
    </source>
</evidence>
<accession>A0A1N6KQS5</accession>
<keyword evidence="3" id="KW-1185">Reference proteome</keyword>
<dbReference type="Proteomes" id="UP000185151">
    <property type="component" value="Unassembled WGS sequence"/>
</dbReference>
<proteinExistence type="predicted"/>
<evidence type="ECO:0000313" key="2">
    <source>
        <dbReference type="EMBL" id="SIO58898.1"/>
    </source>
</evidence>